<dbReference type="Pfam" id="PF03923">
    <property type="entry name" value="Lipoprotein_16"/>
    <property type="match status" value="1"/>
</dbReference>
<reference evidence="1 2" key="1">
    <citation type="submission" date="2023-08" db="EMBL/GenBank/DDBJ databases">
        <title>Pleionea litopenaei sp. nov., isolated from stomach of juvenile Litopenaeus vannamei.</title>
        <authorList>
            <person name="Rho A.M."/>
            <person name="Hwang C.Y."/>
        </authorList>
    </citation>
    <scope>NUCLEOTIDE SEQUENCE [LARGE SCALE GENOMIC DNA]</scope>
    <source>
        <strain evidence="1 2">HL-JVS1</strain>
    </source>
</reference>
<sequence length="189" mass="20621">MNNDSKLFLILLSIGLISCSGRPTHYTIDPEVSFNQSNKVENKTAMVEVIPPASQVNSDQGKLSLNADNDFAKSVKQGLIDGLIKSGYKISSNKHFSDVVIRLNFSEFSVVIEPSAVSDEIIVKGNLAVELTRKPKTFRKTFSRSQQLIVVGQANDSEVTGLTNDVVGKLLATALTDDSVQDFISQNMQ</sequence>
<dbReference type="PROSITE" id="PS51257">
    <property type="entry name" value="PROKAR_LIPOPROTEIN"/>
    <property type="match status" value="1"/>
</dbReference>
<dbReference type="EMBL" id="CP133548">
    <property type="protein sequence ID" value="WMS86938.1"/>
    <property type="molecule type" value="Genomic_DNA"/>
</dbReference>
<evidence type="ECO:0000313" key="1">
    <source>
        <dbReference type="EMBL" id="WMS86938.1"/>
    </source>
</evidence>
<accession>A0AA51RSZ7</accession>
<dbReference type="Proteomes" id="UP001239782">
    <property type="component" value="Chromosome"/>
</dbReference>
<organism evidence="1 2">
    <name type="scientific">Pleionea litopenaei</name>
    <dbReference type="NCBI Taxonomy" id="3070815"/>
    <lineage>
        <taxon>Bacteria</taxon>
        <taxon>Pseudomonadati</taxon>
        <taxon>Pseudomonadota</taxon>
        <taxon>Gammaproteobacteria</taxon>
        <taxon>Oceanospirillales</taxon>
        <taxon>Pleioneaceae</taxon>
        <taxon>Pleionea</taxon>
    </lineage>
</organism>
<keyword evidence="2" id="KW-1185">Reference proteome</keyword>
<name>A0AA51RSZ7_9GAMM</name>
<dbReference type="AlphaFoldDB" id="A0AA51RSZ7"/>
<protein>
    <submittedName>
        <fullName evidence="1">YajG family lipoprotein</fullName>
    </submittedName>
</protein>
<dbReference type="RefSeq" id="WP_309202074.1">
    <property type="nucleotide sequence ID" value="NZ_CP133548.1"/>
</dbReference>
<gene>
    <name evidence="1" type="ORF">Q9312_17110</name>
</gene>
<keyword evidence="1" id="KW-0449">Lipoprotein</keyword>
<proteinExistence type="predicted"/>
<dbReference type="InterPro" id="IPR005619">
    <property type="entry name" value="Uncharacterised_YajG"/>
</dbReference>
<dbReference type="KEGG" id="plei:Q9312_17110"/>
<evidence type="ECO:0000313" key="2">
    <source>
        <dbReference type="Proteomes" id="UP001239782"/>
    </source>
</evidence>